<evidence type="ECO:0000313" key="1">
    <source>
        <dbReference type="EMBL" id="CAG2058471.1"/>
    </source>
</evidence>
<organism evidence="1 2">
    <name type="scientific">Timema podura</name>
    <name type="common">Walking stick</name>
    <dbReference type="NCBI Taxonomy" id="61482"/>
    <lineage>
        <taxon>Eukaryota</taxon>
        <taxon>Metazoa</taxon>
        <taxon>Ecdysozoa</taxon>
        <taxon>Arthropoda</taxon>
        <taxon>Hexapoda</taxon>
        <taxon>Insecta</taxon>
        <taxon>Pterygota</taxon>
        <taxon>Neoptera</taxon>
        <taxon>Polyneoptera</taxon>
        <taxon>Phasmatodea</taxon>
        <taxon>Timematodea</taxon>
        <taxon>Timematoidea</taxon>
        <taxon>Timematidae</taxon>
        <taxon>Timema</taxon>
    </lineage>
</organism>
<name>A0ABN7NS56_TIMPD</name>
<accession>A0ABN7NS56</accession>
<dbReference type="Proteomes" id="UP001153148">
    <property type="component" value="Unassembled WGS sequence"/>
</dbReference>
<evidence type="ECO:0000313" key="2">
    <source>
        <dbReference type="Proteomes" id="UP001153148"/>
    </source>
</evidence>
<gene>
    <name evidence="1" type="ORF">TPAB3V08_LOCUS5440</name>
</gene>
<protein>
    <submittedName>
        <fullName evidence="1">Uncharacterized protein</fullName>
    </submittedName>
</protein>
<keyword evidence="2" id="KW-1185">Reference proteome</keyword>
<comment type="caution">
    <text evidence="1">The sequence shown here is derived from an EMBL/GenBank/DDBJ whole genome shotgun (WGS) entry which is preliminary data.</text>
</comment>
<dbReference type="EMBL" id="CAJPIN010007376">
    <property type="protein sequence ID" value="CAG2058471.1"/>
    <property type="molecule type" value="Genomic_DNA"/>
</dbReference>
<reference evidence="1" key="1">
    <citation type="submission" date="2021-03" db="EMBL/GenBank/DDBJ databases">
        <authorList>
            <person name="Tran Van P."/>
        </authorList>
    </citation>
    <scope>NUCLEOTIDE SEQUENCE</scope>
</reference>
<proteinExistence type="predicted"/>
<sequence>MVQKDLSADGGSDLDVHPVAPPPFVEIVHSTATTKNLITMKHLPKVAEENAVGIFEETLNDWKEGIFTYLYSASIAPVPAKGEIYFIPSIIPLPRLSVGATGCKQAQISHKTRLSHGQGCRPGGGRRLSNVLAVVEVLKSLIKFFEELREQFDSYAEKALEVCETKTYE</sequence>